<protein>
    <submittedName>
        <fullName evidence="1">Uncharacterized protein</fullName>
    </submittedName>
</protein>
<dbReference type="EMBL" id="JACBZD010000001">
    <property type="protein sequence ID" value="NYI05752.1"/>
    <property type="molecule type" value="Genomic_DNA"/>
</dbReference>
<evidence type="ECO:0000313" key="1">
    <source>
        <dbReference type="EMBL" id="NYI05752.1"/>
    </source>
</evidence>
<accession>A0A853A5I2</accession>
<comment type="caution">
    <text evidence="1">The sequence shown here is derived from an EMBL/GenBank/DDBJ whole genome shotgun (WGS) entry which is preliminary data.</text>
</comment>
<reference evidence="1 2" key="1">
    <citation type="submission" date="2020-07" db="EMBL/GenBank/DDBJ databases">
        <title>Sequencing the genomes of 1000 actinobacteria strains.</title>
        <authorList>
            <person name="Klenk H.-P."/>
        </authorList>
    </citation>
    <scope>NUCLEOTIDE SEQUENCE [LARGE SCALE GENOMIC DNA]</scope>
    <source>
        <strain evidence="1 2">DSM 42178</strain>
    </source>
</reference>
<organism evidence="1 2">
    <name type="scientific">Allostreptomyces psammosilenae</name>
    <dbReference type="NCBI Taxonomy" id="1892865"/>
    <lineage>
        <taxon>Bacteria</taxon>
        <taxon>Bacillati</taxon>
        <taxon>Actinomycetota</taxon>
        <taxon>Actinomycetes</taxon>
        <taxon>Kitasatosporales</taxon>
        <taxon>Streptomycetaceae</taxon>
        <taxon>Allostreptomyces</taxon>
    </lineage>
</organism>
<name>A0A853A5I2_9ACTN</name>
<gene>
    <name evidence="1" type="ORF">FHU37_002695</name>
</gene>
<evidence type="ECO:0000313" key="2">
    <source>
        <dbReference type="Proteomes" id="UP000567795"/>
    </source>
</evidence>
<keyword evidence="2" id="KW-1185">Reference proteome</keyword>
<sequence>METGYQGDGPRPGSPFPMMAGNRRILFRAPGMYWSALGCPGNTLHSR</sequence>
<proteinExistence type="predicted"/>
<dbReference type="Proteomes" id="UP000567795">
    <property type="component" value="Unassembled WGS sequence"/>
</dbReference>
<dbReference type="AlphaFoldDB" id="A0A853A5I2"/>